<sequence>MSVVLISALGFNFAHAGQKGGIFAGLTGGLNFNTVKKDLTIVNTGLTATSMSVSSRGN</sequence>
<proteinExistence type="predicted"/>
<gene>
    <name evidence="1" type="ORF">NHP164001_06230</name>
</gene>
<evidence type="ECO:0000313" key="1">
    <source>
        <dbReference type="EMBL" id="GAB0172610.1"/>
    </source>
</evidence>
<protein>
    <submittedName>
        <fullName evidence="1">Uncharacterized protein</fullName>
    </submittedName>
</protein>
<comment type="caution">
    <text evidence="1">The sequence shown here is derived from an EMBL/GenBank/DDBJ whole genome shotgun (WGS) entry which is preliminary data.</text>
</comment>
<dbReference type="RefSeq" id="WP_158658990.1">
    <property type="nucleotide sequence ID" value="NZ_BAAFHN010000009.1"/>
</dbReference>
<accession>A0ABQ0D2P7</accession>
<name>A0ABQ0D2P7_9HELI</name>
<organism evidence="1 2">
    <name type="scientific">Helicobacter trogontum</name>
    <dbReference type="NCBI Taxonomy" id="50960"/>
    <lineage>
        <taxon>Bacteria</taxon>
        <taxon>Pseudomonadati</taxon>
        <taxon>Campylobacterota</taxon>
        <taxon>Epsilonproteobacteria</taxon>
        <taxon>Campylobacterales</taxon>
        <taxon>Helicobacteraceae</taxon>
        <taxon>Helicobacter</taxon>
    </lineage>
</organism>
<dbReference type="EMBL" id="BAAFHN010000009">
    <property type="protein sequence ID" value="GAB0172610.1"/>
    <property type="molecule type" value="Genomic_DNA"/>
</dbReference>
<reference evidence="1 2" key="1">
    <citation type="submission" date="2024-06" db="EMBL/GenBank/DDBJ databases">
        <title>Draft genome sequence of Helicobacter trogontum NHP16-4001.</title>
        <authorList>
            <person name="Rimbara E."/>
            <person name="Suzuki M."/>
        </authorList>
    </citation>
    <scope>NUCLEOTIDE SEQUENCE [LARGE SCALE GENOMIC DNA]</scope>
    <source>
        <strain evidence="1 2">NHP16-4001</strain>
    </source>
</reference>
<evidence type="ECO:0000313" key="2">
    <source>
        <dbReference type="Proteomes" id="UP001562457"/>
    </source>
</evidence>
<keyword evidence="2" id="KW-1185">Reference proteome</keyword>
<dbReference type="Proteomes" id="UP001562457">
    <property type="component" value="Unassembled WGS sequence"/>
</dbReference>